<dbReference type="Gene3D" id="3.60.130.10">
    <property type="entry name" value="Clavaminate synthase-like"/>
    <property type="match status" value="1"/>
</dbReference>
<keyword evidence="4" id="KW-0560">Oxidoreductase</keyword>
<dbReference type="SUPFAM" id="SSF51197">
    <property type="entry name" value="Clavaminate synthase-like"/>
    <property type="match status" value="1"/>
</dbReference>
<dbReference type="GO" id="GO:0046872">
    <property type="term" value="F:metal ion binding"/>
    <property type="evidence" value="ECO:0007669"/>
    <property type="project" value="UniProtKB-KW"/>
</dbReference>
<dbReference type="InterPro" id="IPR051323">
    <property type="entry name" value="AtsK-like"/>
</dbReference>
<dbReference type="GO" id="GO:0000908">
    <property type="term" value="F:taurine dioxygenase activity"/>
    <property type="evidence" value="ECO:0007669"/>
    <property type="project" value="TreeGrafter"/>
</dbReference>
<dbReference type="GO" id="GO:0006790">
    <property type="term" value="P:sulfur compound metabolic process"/>
    <property type="evidence" value="ECO:0007669"/>
    <property type="project" value="TreeGrafter"/>
</dbReference>
<accession>A0A1Y6CSK1</accession>
<dbReference type="RefSeq" id="WP_085125741.1">
    <property type="nucleotide sequence ID" value="NZ_FWZX01000032.1"/>
</dbReference>
<proteinExistence type="inferred from homology"/>
<organism evidence="7 8">
    <name type="scientific">Tistlia consotensis USBA 355</name>
    <dbReference type="NCBI Taxonomy" id="560819"/>
    <lineage>
        <taxon>Bacteria</taxon>
        <taxon>Pseudomonadati</taxon>
        <taxon>Pseudomonadota</taxon>
        <taxon>Alphaproteobacteria</taxon>
        <taxon>Rhodospirillales</taxon>
        <taxon>Rhodovibrionaceae</taxon>
        <taxon>Tistlia</taxon>
    </lineage>
</organism>
<evidence type="ECO:0000256" key="3">
    <source>
        <dbReference type="ARBA" id="ARBA00022964"/>
    </source>
</evidence>
<comment type="similarity">
    <text evidence="1">Belongs to the TfdA dioxygenase family.</text>
</comment>
<dbReference type="STRING" id="560819.SAMN05428998_13219"/>
<sequence length="288" mass="31833">MQLTPYAAGGFGAEVSGLDLSEPLSADDADRLRGALDRYRLLVFRGQELTPEAQVRFARSFGTVAPPEPSAGLSTHSEAVPELQWLSYLRADGSEPSDRRPSQADVWHTDYAYLPDPAGLACLFGVEIPEDGPDTLFADMQGAYDALDPDRRSELRELRAIHQQRGGLDPALYRLPPYLGPGQPDDGSAQRQAAHPLVRCHPASGRHGLYMAQCYTIGIEGMAEAAAKALVAALYAHATQQRFLHRHVWRRGDLLVWDNLATNHRRSKPLDRPRVLHRVTMRRKGAEA</sequence>
<dbReference type="EMBL" id="FWZX01000032">
    <property type="protein sequence ID" value="SMF73449.1"/>
    <property type="molecule type" value="Genomic_DNA"/>
</dbReference>
<gene>
    <name evidence="7" type="ORF">SAMN05428998_13219</name>
</gene>
<evidence type="ECO:0000256" key="4">
    <source>
        <dbReference type="ARBA" id="ARBA00023002"/>
    </source>
</evidence>
<dbReference type="Pfam" id="PF02668">
    <property type="entry name" value="TauD"/>
    <property type="match status" value="1"/>
</dbReference>
<evidence type="ECO:0000256" key="5">
    <source>
        <dbReference type="ARBA" id="ARBA00023004"/>
    </source>
</evidence>
<keyword evidence="5" id="KW-0408">Iron</keyword>
<evidence type="ECO:0000313" key="8">
    <source>
        <dbReference type="Proteomes" id="UP000192917"/>
    </source>
</evidence>
<name>A0A1Y6CSK1_9PROT</name>
<evidence type="ECO:0000256" key="2">
    <source>
        <dbReference type="ARBA" id="ARBA00022723"/>
    </source>
</evidence>
<evidence type="ECO:0000313" key="7">
    <source>
        <dbReference type="EMBL" id="SMF73449.1"/>
    </source>
</evidence>
<keyword evidence="3 7" id="KW-0223">Dioxygenase</keyword>
<feature type="domain" description="TauD/TfdA-like" evidence="6">
    <location>
        <begin position="6"/>
        <end position="280"/>
    </location>
</feature>
<dbReference type="InterPro" id="IPR003819">
    <property type="entry name" value="TauD/TfdA-like"/>
</dbReference>
<evidence type="ECO:0000259" key="6">
    <source>
        <dbReference type="Pfam" id="PF02668"/>
    </source>
</evidence>
<dbReference type="Proteomes" id="UP000192917">
    <property type="component" value="Unassembled WGS sequence"/>
</dbReference>
<evidence type="ECO:0000256" key="1">
    <source>
        <dbReference type="ARBA" id="ARBA00005896"/>
    </source>
</evidence>
<dbReference type="AlphaFoldDB" id="A0A1Y6CSK1"/>
<reference evidence="7 8" key="1">
    <citation type="submission" date="2017-04" db="EMBL/GenBank/DDBJ databases">
        <authorList>
            <person name="Afonso C.L."/>
            <person name="Miller P.J."/>
            <person name="Scott M.A."/>
            <person name="Spackman E."/>
            <person name="Goraichik I."/>
            <person name="Dimitrov K.M."/>
            <person name="Suarez D.L."/>
            <person name="Swayne D.E."/>
        </authorList>
    </citation>
    <scope>NUCLEOTIDE SEQUENCE [LARGE SCALE GENOMIC DNA]</scope>
    <source>
        <strain evidence="7 8">USBA 355</strain>
    </source>
</reference>
<dbReference type="GO" id="GO:0005737">
    <property type="term" value="C:cytoplasm"/>
    <property type="evidence" value="ECO:0007669"/>
    <property type="project" value="TreeGrafter"/>
</dbReference>
<keyword evidence="2" id="KW-0479">Metal-binding</keyword>
<dbReference type="PANTHER" id="PTHR30468">
    <property type="entry name" value="ALPHA-KETOGLUTARATE-DEPENDENT SULFONATE DIOXYGENASE"/>
    <property type="match status" value="1"/>
</dbReference>
<dbReference type="InterPro" id="IPR042098">
    <property type="entry name" value="TauD-like_sf"/>
</dbReference>
<keyword evidence="8" id="KW-1185">Reference proteome</keyword>
<dbReference type="PANTHER" id="PTHR30468:SF1">
    <property type="entry name" value="ALPHA-KETOGLUTARATE-DEPENDENT SULFONATE DIOXYGENASE"/>
    <property type="match status" value="1"/>
</dbReference>
<protein>
    <submittedName>
        <fullName evidence="7">Taurine dioxygenase</fullName>
    </submittedName>
</protein>